<dbReference type="RefSeq" id="WP_108637036.1">
    <property type="nucleotide sequence ID" value="NZ_QCXX01000012.1"/>
</dbReference>
<dbReference type="CDD" id="cd01055">
    <property type="entry name" value="Nonheme_Ferritin"/>
    <property type="match status" value="1"/>
</dbReference>
<keyword evidence="3 7" id="KW-0479">Metal-binding</keyword>
<dbReference type="PANTHER" id="PTHR11431:SF127">
    <property type="entry name" value="BACTERIAL NON-HEME FERRITIN"/>
    <property type="match status" value="1"/>
</dbReference>
<evidence type="ECO:0000256" key="3">
    <source>
        <dbReference type="ARBA" id="ARBA00022723"/>
    </source>
</evidence>
<feature type="binding site" evidence="7">
    <location>
        <position position="131"/>
    </location>
    <ligand>
        <name>Fe cation</name>
        <dbReference type="ChEBI" id="CHEBI:24875"/>
        <label>1</label>
    </ligand>
</feature>
<accession>A0A363NKA7</accession>
<proteinExistence type="inferred from homology"/>
<evidence type="ECO:0000256" key="1">
    <source>
        <dbReference type="ARBA" id="ARBA00006950"/>
    </source>
</evidence>
<dbReference type="GO" id="GO:0005829">
    <property type="term" value="C:cytosol"/>
    <property type="evidence" value="ECO:0007669"/>
    <property type="project" value="TreeGrafter"/>
</dbReference>
<sequence>METNRLSAEMQDILISQMTKEAEAAQIYLALGVWADDQGYGGIANFLYRHAQEERNHMTKIMGYILERGGRPRIQAIAAPPSDPSTLTECFQRVFKHEVDNTEAIYRIVNLAMEQKDWATWNFAQWFVKEQIEEEKLALELIDKLKIAGGDRASDESLFALDSSLESMPDDVPLAREATANAPK</sequence>
<feature type="binding site" evidence="7">
    <location>
        <position position="54"/>
    </location>
    <ligand>
        <name>Fe cation</name>
        <dbReference type="ChEBI" id="CHEBI:24875"/>
        <label>1</label>
    </ligand>
</feature>
<evidence type="ECO:0000313" key="11">
    <source>
        <dbReference type="Proteomes" id="UP000250831"/>
    </source>
</evidence>
<dbReference type="InterPro" id="IPR009040">
    <property type="entry name" value="Ferritin-like_diiron"/>
</dbReference>
<comment type="similarity">
    <text evidence="1 8">Belongs to the ferritin family. Prokaryotic subfamily.</text>
</comment>
<dbReference type="OrthoDB" id="9801481at2"/>
<evidence type="ECO:0000313" key="10">
    <source>
        <dbReference type="EMBL" id="PUV21137.1"/>
    </source>
</evidence>
<dbReference type="EC" id="1.16.3.2" evidence="8"/>
<dbReference type="GO" id="GO:0008199">
    <property type="term" value="F:ferric iron binding"/>
    <property type="evidence" value="ECO:0007669"/>
    <property type="project" value="InterPro"/>
</dbReference>
<dbReference type="EMBL" id="QCXX01000012">
    <property type="protein sequence ID" value="PUV21137.1"/>
    <property type="molecule type" value="Genomic_DNA"/>
</dbReference>
<keyword evidence="5 7" id="KW-0408">Iron</keyword>
<dbReference type="InterPro" id="IPR001519">
    <property type="entry name" value="Ferritin"/>
</dbReference>
<name>A0A363NKA7_9SPHI</name>
<evidence type="ECO:0000256" key="8">
    <source>
        <dbReference type="RuleBase" id="RU361145"/>
    </source>
</evidence>
<keyword evidence="10" id="KW-0808">Transferase</keyword>
<feature type="binding site" evidence="7">
    <location>
        <position position="98"/>
    </location>
    <ligand>
        <name>Fe cation</name>
        <dbReference type="ChEBI" id="CHEBI:24875"/>
        <label>1</label>
    </ligand>
</feature>
<comment type="caution">
    <text evidence="10">The sequence shown here is derived from an EMBL/GenBank/DDBJ whole genome shotgun (WGS) entry which is preliminary data.</text>
</comment>
<dbReference type="GO" id="GO:0004322">
    <property type="term" value="F:ferroxidase activity"/>
    <property type="evidence" value="ECO:0007669"/>
    <property type="project" value="TreeGrafter"/>
</dbReference>
<comment type="subcellular location">
    <subcellularLocation>
        <location evidence="8">Cytoplasm</location>
    </subcellularLocation>
</comment>
<dbReference type="GO" id="GO:0008198">
    <property type="term" value="F:ferrous iron binding"/>
    <property type="evidence" value="ECO:0007669"/>
    <property type="project" value="TreeGrafter"/>
</dbReference>
<dbReference type="GO" id="GO:0042802">
    <property type="term" value="F:identical protein binding"/>
    <property type="evidence" value="ECO:0007669"/>
    <property type="project" value="UniProtKB-ARBA"/>
</dbReference>
<keyword evidence="2 8" id="KW-0409">Iron storage</keyword>
<dbReference type="InterPro" id="IPR012347">
    <property type="entry name" value="Ferritin-like"/>
</dbReference>
<dbReference type="Pfam" id="PF00210">
    <property type="entry name" value="Ferritin"/>
    <property type="match status" value="1"/>
</dbReference>
<dbReference type="GO" id="GO:0006826">
    <property type="term" value="P:iron ion transport"/>
    <property type="evidence" value="ECO:0007669"/>
    <property type="project" value="InterPro"/>
</dbReference>
<protein>
    <recommendedName>
        <fullName evidence="8">Ferritin</fullName>
        <ecNumber evidence="8">1.16.3.2</ecNumber>
    </recommendedName>
</protein>
<dbReference type="InterPro" id="IPR009078">
    <property type="entry name" value="Ferritin-like_SF"/>
</dbReference>
<evidence type="ECO:0000256" key="4">
    <source>
        <dbReference type="ARBA" id="ARBA00023002"/>
    </source>
</evidence>
<keyword evidence="8" id="KW-0963">Cytoplasm</keyword>
<comment type="catalytic activity">
    <reaction evidence="8">
        <text>4 Fe(2+) + O2 + 6 H2O = 4 iron(III) oxide-hydroxide + 12 H(+)</text>
        <dbReference type="Rhea" id="RHEA:11972"/>
        <dbReference type="ChEBI" id="CHEBI:15377"/>
        <dbReference type="ChEBI" id="CHEBI:15378"/>
        <dbReference type="ChEBI" id="CHEBI:15379"/>
        <dbReference type="ChEBI" id="CHEBI:29033"/>
        <dbReference type="ChEBI" id="CHEBI:78619"/>
        <dbReference type="EC" id="1.16.3.2"/>
    </reaction>
</comment>
<evidence type="ECO:0000256" key="2">
    <source>
        <dbReference type="ARBA" id="ARBA00022434"/>
    </source>
</evidence>
<keyword evidence="10" id="KW-0418">Kinase</keyword>
<feature type="binding site" evidence="7">
    <location>
        <position position="57"/>
    </location>
    <ligand>
        <name>Fe cation</name>
        <dbReference type="ChEBI" id="CHEBI:24875"/>
        <label>1</label>
    </ligand>
</feature>
<dbReference type="Proteomes" id="UP000250831">
    <property type="component" value="Unassembled WGS sequence"/>
</dbReference>
<dbReference type="InterPro" id="IPR041719">
    <property type="entry name" value="Ferritin_prok"/>
</dbReference>
<comment type="function">
    <text evidence="6">May alleviate iron toxicity in the presence of oxygen.</text>
</comment>
<dbReference type="Gene3D" id="1.20.1260.10">
    <property type="match status" value="1"/>
</dbReference>
<evidence type="ECO:0000259" key="9">
    <source>
        <dbReference type="PROSITE" id="PS50905"/>
    </source>
</evidence>
<gene>
    <name evidence="10" type="ORF">DCO56_28295</name>
</gene>
<dbReference type="AlphaFoldDB" id="A0A363NKA7"/>
<dbReference type="PROSITE" id="PS50905">
    <property type="entry name" value="FERRITIN_LIKE"/>
    <property type="match status" value="1"/>
</dbReference>
<dbReference type="SUPFAM" id="SSF47240">
    <property type="entry name" value="Ferritin-like"/>
    <property type="match status" value="1"/>
</dbReference>
<dbReference type="InterPro" id="IPR008331">
    <property type="entry name" value="Ferritin_DPS_dom"/>
</dbReference>
<dbReference type="GO" id="GO:0016301">
    <property type="term" value="F:kinase activity"/>
    <property type="evidence" value="ECO:0007669"/>
    <property type="project" value="UniProtKB-KW"/>
</dbReference>
<evidence type="ECO:0000256" key="5">
    <source>
        <dbReference type="ARBA" id="ARBA00023004"/>
    </source>
</evidence>
<reference evidence="10 11" key="1">
    <citation type="submission" date="2018-04" db="EMBL/GenBank/DDBJ databases">
        <title>Sphingobacterium sp. M46 Genome.</title>
        <authorList>
            <person name="Cheng J."/>
            <person name="Li Y."/>
        </authorList>
    </citation>
    <scope>NUCLEOTIDE SEQUENCE [LARGE SCALE GENOMIC DNA]</scope>
    <source>
        <strain evidence="10 11">M46</strain>
    </source>
</reference>
<keyword evidence="4" id="KW-0560">Oxidoreductase</keyword>
<dbReference type="PANTHER" id="PTHR11431">
    <property type="entry name" value="FERRITIN"/>
    <property type="match status" value="1"/>
</dbReference>
<keyword evidence="11" id="KW-1185">Reference proteome</keyword>
<evidence type="ECO:0000256" key="6">
    <source>
        <dbReference type="ARBA" id="ARBA00054546"/>
    </source>
</evidence>
<feature type="domain" description="Ferritin-like diiron" evidence="9">
    <location>
        <begin position="4"/>
        <end position="149"/>
    </location>
</feature>
<dbReference type="GO" id="GO:0006879">
    <property type="term" value="P:intracellular iron ion homeostasis"/>
    <property type="evidence" value="ECO:0007669"/>
    <property type="project" value="UniProtKB-KW"/>
</dbReference>
<organism evidence="10 11">
    <name type="scientific">Sphingobacterium athyrii</name>
    <dbReference type="NCBI Taxonomy" id="2152717"/>
    <lineage>
        <taxon>Bacteria</taxon>
        <taxon>Pseudomonadati</taxon>
        <taxon>Bacteroidota</taxon>
        <taxon>Sphingobacteriia</taxon>
        <taxon>Sphingobacteriales</taxon>
        <taxon>Sphingobacteriaceae</taxon>
        <taxon>Sphingobacterium</taxon>
    </lineage>
</organism>
<feature type="binding site" evidence="7">
    <location>
        <position position="21"/>
    </location>
    <ligand>
        <name>Fe cation</name>
        <dbReference type="ChEBI" id="CHEBI:24875"/>
        <label>1</label>
    </ligand>
</feature>
<dbReference type="FunFam" id="1.20.1260.10:FF:000001">
    <property type="entry name" value="Non-heme ferritin"/>
    <property type="match status" value="1"/>
</dbReference>
<comment type="function">
    <text evidence="8">Iron-storage protein.</text>
</comment>
<evidence type="ECO:0000256" key="7">
    <source>
        <dbReference type="PIRSR" id="PIRSR601519-1"/>
    </source>
</evidence>